<dbReference type="Pfam" id="PF13516">
    <property type="entry name" value="LRR_6"/>
    <property type="match status" value="1"/>
</dbReference>
<dbReference type="SUPFAM" id="SSF52047">
    <property type="entry name" value="RNI-like"/>
    <property type="match status" value="1"/>
</dbReference>
<feature type="compositionally biased region" description="Acidic residues" evidence="1">
    <location>
        <begin position="62"/>
        <end position="80"/>
    </location>
</feature>
<feature type="region of interest" description="Disordered" evidence="1">
    <location>
        <begin position="552"/>
        <end position="630"/>
    </location>
</feature>
<dbReference type="InterPro" id="IPR056451">
    <property type="entry name" value="Znf_Tbcl_Rhp7"/>
</dbReference>
<comment type="caution">
    <text evidence="3">The sequence shown here is derived from an EMBL/GenBank/DDBJ whole genome shotgun (WGS) entry which is preliminary data.</text>
</comment>
<feature type="compositionally biased region" description="Low complexity" evidence="1">
    <location>
        <begin position="23"/>
        <end position="35"/>
    </location>
</feature>
<feature type="domain" description="DNA repair protein rhp7 treble clef" evidence="2">
    <location>
        <begin position="180"/>
        <end position="217"/>
    </location>
</feature>
<name>A0ABR3JRR0_9AGAR</name>
<dbReference type="EMBL" id="JASNQZ010000004">
    <property type="protein sequence ID" value="KAL0958192.1"/>
    <property type="molecule type" value="Genomic_DNA"/>
</dbReference>
<proteinExistence type="predicted"/>
<evidence type="ECO:0000256" key="1">
    <source>
        <dbReference type="SAM" id="MobiDB-lite"/>
    </source>
</evidence>
<dbReference type="InterPro" id="IPR001611">
    <property type="entry name" value="Leu-rich_rpt"/>
</dbReference>
<dbReference type="SMART" id="SM00367">
    <property type="entry name" value="LRR_CC"/>
    <property type="match status" value="5"/>
</dbReference>
<evidence type="ECO:0000313" key="4">
    <source>
        <dbReference type="Proteomes" id="UP001556367"/>
    </source>
</evidence>
<sequence length="755" mass="81464">MSRNNVRGPTSALTEFLRTQGITPTTVARRAATRAQNQDENQPEAGPSTPRRRGNGSTEEAAGGDDQPEGAEEEDNEGEEASPRRRRSTRAGNAAGYASEELDEPEEEPATKKRKLTKAAEAKLKAQEKAKVDAKAKAAQGKGKKGKGKKDEDEYHDEEEDAYTALSKSLLNNAASRPPVGSFETCAACGKQFTVTKYTIAANPGPGFLCHPCAKAGGTDPFKKSPAKKTPRKRAADKRQVVNYEERRFPSLISLCVKIISKHIDDIEAFGDIGAMNMDSIAKAISKNRSLTPENVQLFYGAHNTALTLYDATKLTAPAFSTLSGLNPNLTSLRIDFCGHINDGVLVEWAQAFPSLKHLELHGPFLAKPAAWIAFITGHGTAPCTDHEDGAYTGLETFRITQSPRFDIACVRALVSSFKNLKDLRLREVGQLDDAFLAEIAKIHALERLDIAEPAKPNVCSEKSLVRLLRALGSQLKALDVSGHASVTDWFLEAGLRANTQVLTELVMSECETLTDKGLSKFFERWSDASLPIDGPPPKPEIMVDDVRAESPLSDDDAQVDGNVSIGRRGPRTARGRGRGRGRGAARGRGRTSTRGRAAAAPPAERSSSMDIDAPEADQGPSMPPTTPNPPLVMLDLSRNPDLGSASLSTILAHSGPSLQRLSINGWKDVGCEGLDDIAALPSENNVLSSIADQAKDLKQLDVGWCRAFDDFVMRSVVEGCKRLEELKVWGCNRVTGAVRRRGVVVHGVESHAAV</sequence>
<feature type="compositionally biased region" description="Basic and acidic residues" evidence="1">
    <location>
        <begin position="118"/>
        <end position="136"/>
    </location>
</feature>
<evidence type="ECO:0000259" key="2">
    <source>
        <dbReference type="Pfam" id="PF23550"/>
    </source>
</evidence>
<feature type="region of interest" description="Disordered" evidence="1">
    <location>
        <begin position="1"/>
        <end position="161"/>
    </location>
</feature>
<keyword evidence="4" id="KW-1185">Reference proteome</keyword>
<evidence type="ECO:0000313" key="3">
    <source>
        <dbReference type="EMBL" id="KAL0958192.1"/>
    </source>
</evidence>
<protein>
    <recommendedName>
        <fullName evidence="2">DNA repair protein rhp7 treble clef domain-containing protein</fullName>
    </recommendedName>
</protein>
<dbReference type="PANTHER" id="PTHR13318">
    <property type="entry name" value="PARTNER OF PAIRED, ISOFORM B-RELATED"/>
    <property type="match status" value="1"/>
</dbReference>
<gene>
    <name evidence="3" type="ORF">HGRIS_000355</name>
</gene>
<feature type="compositionally biased region" description="Basic residues" evidence="1">
    <location>
        <begin position="569"/>
        <end position="594"/>
    </location>
</feature>
<organism evidence="3 4">
    <name type="scientific">Hohenbuehelia grisea</name>
    <dbReference type="NCBI Taxonomy" id="104357"/>
    <lineage>
        <taxon>Eukaryota</taxon>
        <taxon>Fungi</taxon>
        <taxon>Dikarya</taxon>
        <taxon>Basidiomycota</taxon>
        <taxon>Agaricomycotina</taxon>
        <taxon>Agaricomycetes</taxon>
        <taxon>Agaricomycetidae</taxon>
        <taxon>Agaricales</taxon>
        <taxon>Pleurotineae</taxon>
        <taxon>Pleurotaceae</taxon>
        <taxon>Hohenbuehelia</taxon>
    </lineage>
</organism>
<dbReference type="InterPro" id="IPR032675">
    <property type="entry name" value="LRR_dom_sf"/>
</dbReference>
<feature type="compositionally biased region" description="Polar residues" evidence="1">
    <location>
        <begin position="1"/>
        <end position="13"/>
    </location>
</feature>
<dbReference type="InterPro" id="IPR006553">
    <property type="entry name" value="Leu-rich_rpt_Cys-con_subtyp"/>
</dbReference>
<dbReference type="Gene3D" id="3.80.10.10">
    <property type="entry name" value="Ribonuclease Inhibitor"/>
    <property type="match status" value="2"/>
</dbReference>
<feature type="compositionally biased region" description="Low complexity" evidence="1">
    <location>
        <begin position="595"/>
        <end position="607"/>
    </location>
</feature>
<dbReference type="Proteomes" id="UP001556367">
    <property type="component" value="Unassembled WGS sequence"/>
</dbReference>
<accession>A0ABR3JRR0</accession>
<reference evidence="4" key="1">
    <citation type="submission" date="2024-06" db="EMBL/GenBank/DDBJ databases">
        <title>Multi-omics analyses provide insights into the biosynthesis of the anticancer antibiotic pleurotin in Hohenbuehelia grisea.</title>
        <authorList>
            <person name="Weaver J.A."/>
            <person name="Alberti F."/>
        </authorList>
    </citation>
    <scope>NUCLEOTIDE SEQUENCE [LARGE SCALE GENOMIC DNA]</scope>
    <source>
        <strain evidence="4">T-177</strain>
    </source>
</reference>
<dbReference type="Pfam" id="PF23550">
    <property type="entry name" value="zf_Tbcl_Rhp7"/>
    <property type="match status" value="1"/>
</dbReference>